<organism evidence="5 6">
    <name type="scientific">Tulasnella calospora MUT 4182</name>
    <dbReference type="NCBI Taxonomy" id="1051891"/>
    <lineage>
        <taxon>Eukaryota</taxon>
        <taxon>Fungi</taxon>
        <taxon>Dikarya</taxon>
        <taxon>Basidiomycota</taxon>
        <taxon>Agaricomycotina</taxon>
        <taxon>Agaricomycetes</taxon>
        <taxon>Cantharellales</taxon>
        <taxon>Tulasnellaceae</taxon>
        <taxon>Tulasnella</taxon>
    </lineage>
</organism>
<keyword evidence="6" id="KW-1185">Reference proteome</keyword>
<evidence type="ECO:0000259" key="4">
    <source>
        <dbReference type="Pfam" id="PF01765"/>
    </source>
</evidence>
<comment type="similarity">
    <text evidence="1">Belongs to the RRF family.</text>
</comment>
<protein>
    <recommendedName>
        <fullName evidence="4">Ribosome recycling factor domain-containing protein</fullName>
    </recommendedName>
</protein>
<dbReference type="Gene3D" id="1.10.132.20">
    <property type="entry name" value="Ribosome-recycling factor"/>
    <property type="match status" value="1"/>
</dbReference>
<evidence type="ECO:0000256" key="2">
    <source>
        <dbReference type="ARBA" id="ARBA00022917"/>
    </source>
</evidence>
<evidence type="ECO:0000313" key="5">
    <source>
        <dbReference type="EMBL" id="KIO22453.1"/>
    </source>
</evidence>
<dbReference type="GO" id="GO:0005739">
    <property type="term" value="C:mitochondrion"/>
    <property type="evidence" value="ECO:0007669"/>
    <property type="project" value="TreeGrafter"/>
</dbReference>
<name>A0A0C3KM74_9AGAM</name>
<dbReference type="STRING" id="1051891.A0A0C3KM74"/>
<proteinExistence type="inferred from homology"/>
<dbReference type="InterPro" id="IPR036191">
    <property type="entry name" value="RRF_sf"/>
</dbReference>
<dbReference type="Gene3D" id="3.30.1360.40">
    <property type="match status" value="1"/>
</dbReference>
<dbReference type="InterPro" id="IPR002661">
    <property type="entry name" value="Ribosome_recyc_fac"/>
</dbReference>
<sequence>MTSTVDWYRKEMSLLTNRALGRVTPAILDSVRVHLPDLDVPLKLSEVATVGVKEGTVLVVTAFDEHNLKAIEKGIYSAEIPHCVPQRADGRTIRIPMPKPTLEDRASYVKTASKECEETKVKIRGINTAGLKSLTKLGFEKRSAEFVEMQSLSDNNVGEVDKIFQKIKKDLGS</sequence>
<dbReference type="PANTHER" id="PTHR20982:SF3">
    <property type="entry name" value="MITOCHONDRIAL RIBOSOME RECYCLING FACTOR PSEUDO 1"/>
    <property type="match status" value="1"/>
</dbReference>
<dbReference type="Proteomes" id="UP000054248">
    <property type="component" value="Unassembled WGS sequence"/>
</dbReference>
<dbReference type="Pfam" id="PF01765">
    <property type="entry name" value="RRF"/>
    <property type="match status" value="1"/>
</dbReference>
<reference evidence="5 6" key="1">
    <citation type="submission" date="2014-04" db="EMBL/GenBank/DDBJ databases">
        <authorList>
            <consortium name="DOE Joint Genome Institute"/>
            <person name="Kuo A."/>
            <person name="Girlanda M."/>
            <person name="Perotto S."/>
            <person name="Kohler A."/>
            <person name="Nagy L.G."/>
            <person name="Floudas D."/>
            <person name="Copeland A."/>
            <person name="Barry K.W."/>
            <person name="Cichocki N."/>
            <person name="Veneault-Fourrey C."/>
            <person name="LaButti K."/>
            <person name="Lindquist E.A."/>
            <person name="Lipzen A."/>
            <person name="Lundell T."/>
            <person name="Morin E."/>
            <person name="Murat C."/>
            <person name="Sun H."/>
            <person name="Tunlid A."/>
            <person name="Henrissat B."/>
            <person name="Grigoriev I.V."/>
            <person name="Hibbett D.S."/>
            <person name="Martin F."/>
            <person name="Nordberg H.P."/>
            <person name="Cantor M.N."/>
            <person name="Hua S.X."/>
        </authorList>
    </citation>
    <scope>NUCLEOTIDE SEQUENCE [LARGE SCALE GENOMIC DNA]</scope>
    <source>
        <strain evidence="5 6">MUT 4182</strain>
    </source>
</reference>
<evidence type="ECO:0000256" key="1">
    <source>
        <dbReference type="ARBA" id="ARBA00005912"/>
    </source>
</evidence>
<feature type="domain" description="Ribosome recycling factor" evidence="4">
    <location>
        <begin position="18"/>
        <end position="171"/>
    </location>
</feature>
<evidence type="ECO:0000313" key="6">
    <source>
        <dbReference type="Proteomes" id="UP000054248"/>
    </source>
</evidence>
<dbReference type="EMBL" id="KN823109">
    <property type="protein sequence ID" value="KIO22453.1"/>
    <property type="molecule type" value="Genomic_DNA"/>
</dbReference>
<reference evidence="6" key="2">
    <citation type="submission" date="2015-01" db="EMBL/GenBank/DDBJ databases">
        <title>Evolutionary Origins and Diversification of the Mycorrhizal Mutualists.</title>
        <authorList>
            <consortium name="DOE Joint Genome Institute"/>
            <consortium name="Mycorrhizal Genomics Consortium"/>
            <person name="Kohler A."/>
            <person name="Kuo A."/>
            <person name="Nagy L.G."/>
            <person name="Floudas D."/>
            <person name="Copeland A."/>
            <person name="Barry K.W."/>
            <person name="Cichocki N."/>
            <person name="Veneault-Fourrey C."/>
            <person name="LaButti K."/>
            <person name="Lindquist E.A."/>
            <person name="Lipzen A."/>
            <person name="Lundell T."/>
            <person name="Morin E."/>
            <person name="Murat C."/>
            <person name="Riley R."/>
            <person name="Ohm R."/>
            <person name="Sun H."/>
            <person name="Tunlid A."/>
            <person name="Henrissat B."/>
            <person name="Grigoriev I.V."/>
            <person name="Hibbett D.S."/>
            <person name="Martin F."/>
        </authorList>
    </citation>
    <scope>NUCLEOTIDE SEQUENCE [LARGE SCALE GENOMIC DNA]</scope>
    <source>
        <strain evidence="6">MUT 4182</strain>
    </source>
</reference>
<dbReference type="PANTHER" id="PTHR20982">
    <property type="entry name" value="RIBOSOME RECYCLING FACTOR"/>
    <property type="match status" value="1"/>
</dbReference>
<accession>A0A0C3KM74</accession>
<dbReference type="GO" id="GO:0006412">
    <property type="term" value="P:translation"/>
    <property type="evidence" value="ECO:0007669"/>
    <property type="project" value="UniProtKB-KW"/>
</dbReference>
<dbReference type="SUPFAM" id="SSF55194">
    <property type="entry name" value="Ribosome recycling factor, RRF"/>
    <property type="match status" value="1"/>
</dbReference>
<dbReference type="OrthoDB" id="407355at2759"/>
<keyword evidence="2" id="KW-0648">Protein biosynthesis</keyword>
<dbReference type="GO" id="GO:0043023">
    <property type="term" value="F:ribosomal large subunit binding"/>
    <property type="evidence" value="ECO:0007669"/>
    <property type="project" value="TreeGrafter"/>
</dbReference>
<gene>
    <name evidence="5" type="ORF">M407DRAFT_79188</name>
</gene>
<evidence type="ECO:0000256" key="3">
    <source>
        <dbReference type="ARBA" id="ARBA00024909"/>
    </source>
</evidence>
<dbReference type="InterPro" id="IPR023584">
    <property type="entry name" value="Ribosome_recyc_fac_dom"/>
</dbReference>
<dbReference type="HOGENOM" id="CLU_092155_1_0_1"/>
<dbReference type="AlphaFoldDB" id="A0A0C3KM74"/>
<comment type="function">
    <text evidence="3">Necessary for protein synthesis in mitochondria. Functions as a ribosome recycling factor in mitochondria.</text>
</comment>